<dbReference type="InterPro" id="IPR007657">
    <property type="entry name" value="Glycosyltransferase_61"/>
</dbReference>
<dbReference type="GO" id="GO:0000139">
    <property type="term" value="C:Golgi membrane"/>
    <property type="evidence" value="ECO:0007669"/>
    <property type="project" value="UniProtKB-SubCell"/>
</dbReference>
<protein>
    <submittedName>
        <fullName evidence="6">Alpha-1,3-arabinosyltransferase XAT2</fullName>
    </submittedName>
</protein>
<evidence type="ECO:0000259" key="5">
    <source>
        <dbReference type="Pfam" id="PF04577"/>
    </source>
</evidence>
<keyword evidence="3" id="KW-0808">Transferase</keyword>
<organism evidence="6">
    <name type="scientific">Sesamum radiatum</name>
    <name type="common">Black benniseed</name>
    <dbReference type="NCBI Taxonomy" id="300843"/>
    <lineage>
        <taxon>Eukaryota</taxon>
        <taxon>Viridiplantae</taxon>
        <taxon>Streptophyta</taxon>
        <taxon>Embryophyta</taxon>
        <taxon>Tracheophyta</taxon>
        <taxon>Spermatophyta</taxon>
        <taxon>Magnoliopsida</taxon>
        <taxon>eudicotyledons</taxon>
        <taxon>Gunneridae</taxon>
        <taxon>Pentapetalae</taxon>
        <taxon>asterids</taxon>
        <taxon>lamiids</taxon>
        <taxon>Lamiales</taxon>
        <taxon>Pedaliaceae</taxon>
        <taxon>Sesamum</taxon>
    </lineage>
</organism>
<evidence type="ECO:0000313" key="6">
    <source>
        <dbReference type="EMBL" id="KAL0425352.1"/>
    </source>
</evidence>
<sequence>MTYKTVLGRSFSRHEQKRLGCRAFLSCFVIAFTLCTVLKSCVGPPPIVILEQSTDSGLKMLMSTEEISKPRQSYIDADEISPNPVLGNFSNSRSQVYEMSGDIRIHGNSSTIFIASTQAQDCTTSWTVKPYARKGDKVVMGKVRTFKIIPQAPLTTPHCTQNFSVPAIVFSGGGYAGNHFHDFTDVLIPLYLTSREFNRTVLFLVANKRSWWTTKYKLLLQKLSKFDVIDIDNENQVLCFPRMIVGLKAHKELSIDPLKSPHNYSVTDFTRFLRSTYSLKRQFANDCDRNHKYCSTRRRPRLLIISRKKTRHLVNEGEVTNLGRSLGFDVVVREMGGQVSLVARFVNSFDVMVGVHGAGLTNMVFLPENAVVIQIVPLGLDFLAKHYFQLPAKDMKLKYLEYKVRLNESSLLARYPGAADGEVYRDAVVSNGKGWHDFRSVYLDNQDVNVDLDRFRGTLLKALELVRS</sequence>
<dbReference type="AlphaFoldDB" id="A0AAW2V7X5"/>
<keyword evidence="4" id="KW-0325">Glycoprotein</keyword>
<keyword evidence="2" id="KW-0328">Glycosyltransferase</keyword>
<dbReference type="InterPro" id="IPR049625">
    <property type="entry name" value="Glyco_transf_61_cat"/>
</dbReference>
<evidence type="ECO:0000256" key="3">
    <source>
        <dbReference type="ARBA" id="ARBA00022679"/>
    </source>
</evidence>
<accession>A0AAW2V7X5</accession>
<dbReference type="EMBL" id="JACGWJ010000004">
    <property type="protein sequence ID" value="KAL0425352.1"/>
    <property type="molecule type" value="Genomic_DNA"/>
</dbReference>
<evidence type="ECO:0000256" key="1">
    <source>
        <dbReference type="ARBA" id="ARBA00004323"/>
    </source>
</evidence>
<name>A0AAW2V7X5_SESRA</name>
<comment type="caution">
    <text evidence="6">The sequence shown here is derived from an EMBL/GenBank/DDBJ whole genome shotgun (WGS) entry which is preliminary data.</text>
</comment>
<comment type="subcellular location">
    <subcellularLocation>
        <location evidence="1">Golgi apparatus membrane</location>
        <topology evidence="1">Single-pass type II membrane protein</topology>
    </subcellularLocation>
</comment>
<dbReference type="Pfam" id="PF04577">
    <property type="entry name" value="Glyco_transf_61"/>
    <property type="match status" value="1"/>
</dbReference>
<evidence type="ECO:0000256" key="2">
    <source>
        <dbReference type="ARBA" id="ARBA00022676"/>
    </source>
</evidence>
<dbReference type="PANTHER" id="PTHR20961:SF5">
    <property type="entry name" value="GLYCOSYLTRANSFERASE-RELATED"/>
    <property type="match status" value="1"/>
</dbReference>
<reference evidence="6" key="2">
    <citation type="journal article" date="2024" name="Plant">
        <title>Genomic evolution and insights into agronomic trait innovations of Sesamum species.</title>
        <authorList>
            <person name="Miao H."/>
            <person name="Wang L."/>
            <person name="Qu L."/>
            <person name="Liu H."/>
            <person name="Sun Y."/>
            <person name="Le M."/>
            <person name="Wang Q."/>
            <person name="Wei S."/>
            <person name="Zheng Y."/>
            <person name="Lin W."/>
            <person name="Duan Y."/>
            <person name="Cao H."/>
            <person name="Xiong S."/>
            <person name="Wang X."/>
            <person name="Wei L."/>
            <person name="Li C."/>
            <person name="Ma Q."/>
            <person name="Ju M."/>
            <person name="Zhao R."/>
            <person name="Li G."/>
            <person name="Mu C."/>
            <person name="Tian Q."/>
            <person name="Mei H."/>
            <person name="Zhang T."/>
            <person name="Gao T."/>
            <person name="Zhang H."/>
        </authorList>
    </citation>
    <scope>NUCLEOTIDE SEQUENCE</scope>
    <source>
        <strain evidence="6">G02</strain>
    </source>
</reference>
<proteinExistence type="predicted"/>
<feature type="domain" description="Glycosyltransferase 61 catalytic" evidence="5">
    <location>
        <begin position="230"/>
        <end position="373"/>
    </location>
</feature>
<evidence type="ECO:0000256" key="4">
    <source>
        <dbReference type="ARBA" id="ARBA00023180"/>
    </source>
</evidence>
<gene>
    <name evidence="6" type="ORF">Sradi_1070000</name>
</gene>
<dbReference type="PANTHER" id="PTHR20961">
    <property type="entry name" value="GLYCOSYLTRANSFERASE"/>
    <property type="match status" value="1"/>
</dbReference>
<dbReference type="GO" id="GO:0016763">
    <property type="term" value="F:pentosyltransferase activity"/>
    <property type="evidence" value="ECO:0007669"/>
    <property type="project" value="UniProtKB-ARBA"/>
</dbReference>
<reference evidence="6" key="1">
    <citation type="submission" date="2020-06" db="EMBL/GenBank/DDBJ databases">
        <authorList>
            <person name="Li T."/>
            <person name="Hu X."/>
            <person name="Zhang T."/>
            <person name="Song X."/>
            <person name="Zhang H."/>
            <person name="Dai N."/>
            <person name="Sheng W."/>
            <person name="Hou X."/>
            <person name="Wei L."/>
        </authorList>
    </citation>
    <scope>NUCLEOTIDE SEQUENCE</scope>
    <source>
        <strain evidence="6">G02</strain>
        <tissue evidence="6">Leaf</tissue>
    </source>
</reference>